<accession>A0ABS9MIT6</accession>
<keyword evidence="5" id="KW-1185">Reference proteome</keyword>
<name>A0ABS9MIT6_9FIRM</name>
<feature type="compositionally biased region" description="Low complexity" evidence="1">
    <location>
        <begin position="31"/>
        <end position="48"/>
    </location>
</feature>
<evidence type="ECO:0000313" key="5">
    <source>
        <dbReference type="Proteomes" id="UP001298681"/>
    </source>
</evidence>
<organism evidence="4 5">
    <name type="scientific">Anaeromassilibacillus senegalensis</name>
    <dbReference type="NCBI Taxonomy" id="1673717"/>
    <lineage>
        <taxon>Bacteria</taxon>
        <taxon>Bacillati</taxon>
        <taxon>Bacillota</taxon>
        <taxon>Clostridia</taxon>
        <taxon>Eubacteriales</taxon>
        <taxon>Acutalibacteraceae</taxon>
        <taxon>Anaeromassilibacillus</taxon>
    </lineage>
</organism>
<dbReference type="PROSITE" id="PS51257">
    <property type="entry name" value="PROKAR_LIPOPROTEIN"/>
    <property type="match status" value="1"/>
</dbReference>
<comment type="caution">
    <text evidence="4">The sequence shown here is derived from an EMBL/GenBank/DDBJ whole genome shotgun (WGS) entry which is preliminary data.</text>
</comment>
<dbReference type="Gene3D" id="3.30.565.40">
    <property type="entry name" value="Fervidobacterium nodosum Rt17-B1 like"/>
    <property type="match status" value="1"/>
</dbReference>
<keyword evidence="2" id="KW-0732">Signal</keyword>
<dbReference type="RefSeq" id="WP_172749719.1">
    <property type="nucleotide sequence ID" value="NZ_JAKNHQ010000006.1"/>
</dbReference>
<feature type="region of interest" description="Disordered" evidence="1">
    <location>
        <begin position="28"/>
        <end position="68"/>
    </location>
</feature>
<dbReference type="InterPro" id="IPR021729">
    <property type="entry name" value="DUF3298"/>
</dbReference>
<gene>
    <name evidence="4" type="ORF">L0P57_06035</name>
</gene>
<evidence type="ECO:0000256" key="1">
    <source>
        <dbReference type="SAM" id="MobiDB-lite"/>
    </source>
</evidence>
<dbReference type="Pfam" id="PF11738">
    <property type="entry name" value="DUF3298"/>
    <property type="match status" value="1"/>
</dbReference>
<proteinExistence type="predicted"/>
<evidence type="ECO:0000256" key="2">
    <source>
        <dbReference type="SAM" id="SignalP"/>
    </source>
</evidence>
<sequence length="370" mass="39678">MKYMLIRVCAMMLAVCLCLSTGGCTNQEAPSSGTISSSQSSSSNSGSQPDLVGSSQAPLPEAQPTISAPTISIENQTEGNIQRKIVTPHFSGFPGADELNAKIVAEQQDAMADLEETAAGNGGAGQASTLFYQSVFDYQDSGLLSVWLTNETYTGGAHGMSWVSSYNVNPETGEFYEFRDLFRNPEEAIPEITDKILSHLKNILTDESLYETASEAVRALDGNYSYYLDGENLVVYFQPYDVAPYALGIVRVPVALSSLPDMTVALRAASARRTIRVNGRDTSLNRNMMMGSGGDTAVLLPVPETARLCGLQATVKNQACQIGGKEYPVTYANGGAFMTLSDFLAIAPDDSNHLVAYGSDDVLRIYTAET</sequence>
<feature type="signal peptide" evidence="2">
    <location>
        <begin position="1"/>
        <end position="20"/>
    </location>
</feature>
<feature type="domain" description="DUF3298" evidence="3">
    <location>
        <begin position="180"/>
        <end position="254"/>
    </location>
</feature>
<reference evidence="4 5" key="1">
    <citation type="submission" date="2022-01" db="EMBL/GenBank/DDBJ databases">
        <title>Collection of gut derived symbiotic bacterial strains cultured from healthy donors.</title>
        <authorList>
            <person name="Lin H."/>
            <person name="Kohout C."/>
            <person name="Waligurski E."/>
            <person name="Pamer E.G."/>
        </authorList>
    </citation>
    <scope>NUCLEOTIDE SEQUENCE [LARGE SCALE GENOMIC DNA]</scope>
    <source>
        <strain evidence="4 5">DFI.7.58</strain>
    </source>
</reference>
<protein>
    <submittedName>
        <fullName evidence="4">DUF3298 and DUF4163 domain-containing protein</fullName>
    </submittedName>
</protein>
<feature type="chain" id="PRO_5046545670" evidence="2">
    <location>
        <begin position="21"/>
        <end position="370"/>
    </location>
</feature>
<dbReference type="InterPro" id="IPR037126">
    <property type="entry name" value="PdaC/RsiV-like_sf"/>
</dbReference>
<dbReference type="Proteomes" id="UP001298681">
    <property type="component" value="Unassembled WGS sequence"/>
</dbReference>
<evidence type="ECO:0000313" key="4">
    <source>
        <dbReference type="EMBL" id="MCG4610491.1"/>
    </source>
</evidence>
<evidence type="ECO:0000259" key="3">
    <source>
        <dbReference type="Pfam" id="PF11738"/>
    </source>
</evidence>
<dbReference type="EMBL" id="JAKNHQ010000006">
    <property type="protein sequence ID" value="MCG4610491.1"/>
    <property type="molecule type" value="Genomic_DNA"/>
</dbReference>
<dbReference type="Gene3D" id="3.90.640.20">
    <property type="entry name" value="Heat-shock cognate protein, ATPase"/>
    <property type="match status" value="1"/>
</dbReference>